<dbReference type="AlphaFoldDB" id="A0A2T3YT19"/>
<feature type="compositionally biased region" description="Low complexity" evidence="1">
    <location>
        <begin position="99"/>
        <end position="116"/>
    </location>
</feature>
<evidence type="ECO:0000313" key="2">
    <source>
        <dbReference type="EMBL" id="PTB35669.1"/>
    </source>
</evidence>
<feature type="region of interest" description="Disordered" evidence="1">
    <location>
        <begin position="73"/>
        <end position="159"/>
    </location>
</feature>
<protein>
    <submittedName>
        <fullName evidence="2">Uncharacterized protein</fullName>
    </submittedName>
</protein>
<dbReference type="EMBL" id="KZ679274">
    <property type="protein sequence ID" value="PTB35669.1"/>
    <property type="molecule type" value="Genomic_DNA"/>
</dbReference>
<organism evidence="2 3">
    <name type="scientific">Trichoderma asperellum (strain ATCC 204424 / CBS 433.97 / NBRC 101777)</name>
    <dbReference type="NCBI Taxonomy" id="1042311"/>
    <lineage>
        <taxon>Eukaryota</taxon>
        <taxon>Fungi</taxon>
        <taxon>Dikarya</taxon>
        <taxon>Ascomycota</taxon>
        <taxon>Pezizomycotina</taxon>
        <taxon>Sordariomycetes</taxon>
        <taxon>Hypocreomycetidae</taxon>
        <taxon>Hypocreales</taxon>
        <taxon>Hypocreaceae</taxon>
        <taxon>Trichoderma</taxon>
    </lineage>
</organism>
<dbReference type="Proteomes" id="UP000240493">
    <property type="component" value="Unassembled WGS sequence"/>
</dbReference>
<accession>A0A2T3YT19</accession>
<sequence>MATDMDEASLRLCIQLQSQDAVALIKGKKREDEQPPDIEFAAELYKFELHSLQTFYSDRALCRRLSRLGLEAGYPLRGRAEKEEPALNRTGSKADKVASKQSSISSTSDTGASVSIVDEETTSQSDDEVASTGSSISPTSDTSGSLETVEETTKPLVTS</sequence>
<feature type="compositionally biased region" description="Acidic residues" evidence="1">
    <location>
        <begin position="117"/>
        <end position="129"/>
    </location>
</feature>
<dbReference type="OrthoDB" id="10534905at2759"/>
<gene>
    <name evidence="2" type="ORF">M441DRAFT_31870</name>
</gene>
<keyword evidence="3" id="KW-1185">Reference proteome</keyword>
<feature type="compositionally biased region" description="Low complexity" evidence="1">
    <location>
        <begin position="131"/>
        <end position="145"/>
    </location>
</feature>
<evidence type="ECO:0000313" key="3">
    <source>
        <dbReference type="Proteomes" id="UP000240493"/>
    </source>
</evidence>
<evidence type="ECO:0000256" key="1">
    <source>
        <dbReference type="SAM" id="MobiDB-lite"/>
    </source>
</evidence>
<feature type="compositionally biased region" description="Basic and acidic residues" evidence="1">
    <location>
        <begin position="78"/>
        <end position="98"/>
    </location>
</feature>
<proteinExistence type="predicted"/>
<name>A0A2T3YT19_TRIA4</name>
<reference evidence="2 3" key="1">
    <citation type="submission" date="2016-07" db="EMBL/GenBank/DDBJ databases">
        <title>Multiple horizontal gene transfer events from other fungi enriched the ability of initially mycotrophic Trichoderma (Ascomycota) to feed on dead plant biomass.</title>
        <authorList>
            <consortium name="DOE Joint Genome Institute"/>
            <person name="Aerts A."/>
            <person name="Atanasova L."/>
            <person name="Chenthamara K."/>
            <person name="Zhang J."/>
            <person name="Grujic M."/>
            <person name="Henrissat B."/>
            <person name="Kuo A."/>
            <person name="Salamov A."/>
            <person name="Lipzen A."/>
            <person name="Labutti K."/>
            <person name="Barry K."/>
            <person name="Miao Y."/>
            <person name="Rahimi M.J."/>
            <person name="Shen Q."/>
            <person name="Grigoriev I.V."/>
            <person name="Kubicek C.P."/>
            <person name="Druzhinina I.S."/>
        </authorList>
    </citation>
    <scope>NUCLEOTIDE SEQUENCE [LARGE SCALE GENOMIC DNA]</scope>
    <source>
        <strain evidence="2 3">CBS 433.97</strain>
    </source>
</reference>